<dbReference type="AlphaFoldDB" id="A0A2A6RJY4"/>
<dbReference type="Gene3D" id="3.40.50.10320">
    <property type="entry name" value="LmbE-like"/>
    <property type="match status" value="1"/>
</dbReference>
<dbReference type="RefSeq" id="WP_097643765.1">
    <property type="nucleotide sequence ID" value="NZ_NQWI01000031.1"/>
</dbReference>
<dbReference type="InterPro" id="IPR024078">
    <property type="entry name" value="LmbE-like_dom_sf"/>
</dbReference>
<keyword evidence="2" id="KW-1185">Reference proteome</keyword>
<name>A0A2A6RJY4_9CHLR</name>
<dbReference type="GO" id="GO:0016811">
    <property type="term" value="F:hydrolase activity, acting on carbon-nitrogen (but not peptide) bonds, in linear amides"/>
    <property type="evidence" value="ECO:0007669"/>
    <property type="project" value="TreeGrafter"/>
</dbReference>
<dbReference type="SUPFAM" id="SSF102588">
    <property type="entry name" value="LmbE-like"/>
    <property type="match status" value="1"/>
</dbReference>
<evidence type="ECO:0000313" key="1">
    <source>
        <dbReference type="EMBL" id="PDW03377.1"/>
    </source>
</evidence>
<dbReference type="OrthoDB" id="116799at2"/>
<reference evidence="2" key="1">
    <citation type="submission" date="2017-08" db="EMBL/GenBank/DDBJ databases">
        <authorList>
            <person name="Grouzdev D.S."/>
            <person name="Gaisin V.A."/>
            <person name="Rysina M.S."/>
            <person name="Gorlenko V.M."/>
        </authorList>
    </citation>
    <scope>NUCLEOTIDE SEQUENCE [LARGE SCALE GENOMIC DNA]</scope>
    <source>
        <strain evidence="2">Kir15-3F</strain>
    </source>
</reference>
<organism evidence="1 2">
    <name type="scientific">Candidatus Viridilinea mediisalina</name>
    <dbReference type="NCBI Taxonomy" id="2024553"/>
    <lineage>
        <taxon>Bacteria</taxon>
        <taxon>Bacillati</taxon>
        <taxon>Chloroflexota</taxon>
        <taxon>Chloroflexia</taxon>
        <taxon>Chloroflexales</taxon>
        <taxon>Chloroflexineae</taxon>
        <taxon>Oscillochloridaceae</taxon>
        <taxon>Candidatus Viridilinea</taxon>
    </lineage>
</organism>
<accession>A0A2A6RJY4</accession>
<dbReference type="PANTHER" id="PTHR12993">
    <property type="entry name" value="N-ACETYLGLUCOSAMINYL-PHOSPHATIDYLINOSITOL DE-N-ACETYLASE-RELATED"/>
    <property type="match status" value="1"/>
</dbReference>
<gene>
    <name evidence="1" type="ORF">CJ255_08965</name>
</gene>
<dbReference type="Pfam" id="PF02585">
    <property type="entry name" value="PIG-L"/>
    <property type="match status" value="1"/>
</dbReference>
<dbReference type="PANTHER" id="PTHR12993:SF29">
    <property type="entry name" value="BLR3841 PROTEIN"/>
    <property type="match status" value="1"/>
</dbReference>
<evidence type="ECO:0000313" key="2">
    <source>
        <dbReference type="Proteomes" id="UP000220527"/>
    </source>
</evidence>
<comment type="caution">
    <text evidence="1">The sequence shown here is derived from an EMBL/GenBank/DDBJ whole genome shotgun (WGS) entry which is preliminary data.</text>
</comment>
<proteinExistence type="predicted"/>
<evidence type="ECO:0008006" key="3">
    <source>
        <dbReference type="Google" id="ProtNLM"/>
    </source>
</evidence>
<dbReference type="Proteomes" id="UP000220527">
    <property type="component" value="Unassembled WGS sequence"/>
</dbReference>
<dbReference type="EMBL" id="NQWI01000031">
    <property type="protein sequence ID" value="PDW03377.1"/>
    <property type="molecule type" value="Genomic_DNA"/>
</dbReference>
<dbReference type="InterPro" id="IPR003737">
    <property type="entry name" value="GlcNAc_PI_deacetylase-related"/>
</dbReference>
<protein>
    <recommendedName>
        <fullName evidence="3">GlcNAc-PI de-N-acetylase</fullName>
    </recommendedName>
</protein>
<sequence>MSIHTSDLAQLVAPYAHIFLAPHLDDAALSCGGLIAQLTSQDEAVLVVNLCSGSPPPDAGLSGFAAAMHERWALPDHEVVRLRRAEDAAALDLLAADSYHLAWLDAIYRMPDSYATNEQLFGPVVPTDPLVRQVAPQLANLAARFPSATFYAPLGVGHHVDHQIAHRAAHALAHQGCALAYYEDFPYVATAGALLQRLNALGDEVAFQPVVQSIDATLPRKLAAIAAYRSQIGMLFGDCATMETTVKNYAAGLARPGSSYAERLWIPQ</sequence>